<dbReference type="GeneID" id="108048667"/>
<evidence type="ECO:0000313" key="2">
    <source>
        <dbReference type="EnsemblMetazoa" id="XP_044315732.1"/>
    </source>
</evidence>
<dbReference type="RefSeq" id="XP_016984966.2">
    <property type="nucleotide sequence ID" value="XM_017129477.2"/>
</dbReference>
<dbReference type="EnsemblMetazoa" id="XM_017129477.2">
    <property type="protein sequence ID" value="XP_016984966.2"/>
    <property type="gene ID" value="LOC108048667"/>
</dbReference>
<protein>
    <submittedName>
        <fullName evidence="2">Uncharacterized protein</fullName>
    </submittedName>
</protein>
<sequence length="68" mass="7657">MADPEMNQDTGVSPMDGGSTFNLNERLDCENLEEMTDGWTDGQRPSFVTALMRLFGNVFVDMFRAIFS</sequence>
<organism evidence="2 3">
    <name type="scientific">Drosophila rhopaloa</name>
    <name type="common">Fruit fly</name>
    <dbReference type="NCBI Taxonomy" id="1041015"/>
    <lineage>
        <taxon>Eukaryota</taxon>
        <taxon>Metazoa</taxon>
        <taxon>Ecdysozoa</taxon>
        <taxon>Arthropoda</taxon>
        <taxon>Hexapoda</taxon>
        <taxon>Insecta</taxon>
        <taxon>Pterygota</taxon>
        <taxon>Neoptera</taxon>
        <taxon>Endopterygota</taxon>
        <taxon>Diptera</taxon>
        <taxon>Brachycera</taxon>
        <taxon>Muscomorpha</taxon>
        <taxon>Ephydroidea</taxon>
        <taxon>Drosophilidae</taxon>
        <taxon>Drosophila</taxon>
        <taxon>Sophophora</taxon>
    </lineage>
</organism>
<dbReference type="RefSeq" id="XP_044315732.1">
    <property type="nucleotide sequence ID" value="XM_044459797.1"/>
</dbReference>
<dbReference type="Proteomes" id="UP001652680">
    <property type="component" value="Unassembled WGS sequence"/>
</dbReference>
<proteinExistence type="predicted"/>
<keyword evidence="3" id="KW-1185">Reference proteome</keyword>
<accession>A0ABM5JA81</accession>
<dbReference type="EnsemblMetazoa" id="XM_044459797.1">
    <property type="protein sequence ID" value="XP_044315732.1"/>
    <property type="gene ID" value="LOC108048667"/>
</dbReference>
<evidence type="ECO:0000313" key="3">
    <source>
        <dbReference type="Proteomes" id="UP001652680"/>
    </source>
</evidence>
<feature type="region of interest" description="Disordered" evidence="1">
    <location>
        <begin position="1"/>
        <end position="23"/>
    </location>
</feature>
<reference evidence="3" key="1">
    <citation type="journal article" date="2021" name="Elife">
        <title>Highly contiguous assemblies of 101 drosophilid genomes.</title>
        <authorList>
            <person name="Kim B.Y."/>
            <person name="Wang J.R."/>
            <person name="Miller D.E."/>
            <person name="Barmina O."/>
            <person name="Delaney E."/>
            <person name="Thompson A."/>
            <person name="Comeault A.A."/>
            <person name="Peede D."/>
            <person name="D'Agostino E.R."/>
            <person name="Pelaez J."/>
            <person name="Aguilar J.M."/>
            <person name="Haji D."/>
            <person name="Matsunaga T."/>
            <person name="Armstrong E.E."/>
            <person name="Zych M."/>
            <person name="Ogawa Y."/>
            <person name="Stamenkovic-Radak M."/>
            <person name="Jelic M."/>
            <person name="Veselinovic M.S."/>
            <person name="Tanaskovic M."/>
            <person name="Eric P."/>
            <person name="Gao J.J."/>
            <person name="Katoh T.K."/>
            <person name="Toda M.J."/>
            <person name="Watabe H."/>
            <person name="Watada M."/>
            <person name="Davis J.S."/>
            <person name="Moyle L.C."/>
            <person name="Manoli G."/>
            <person name="Bertolini E."/>
            <person name="Kostal V."/>
            <person name="Hawley R.S."/>
            <person name="Takahashi A."/>
            <person name="Jones C.D."/>
            <person name="Price D.K."/>
            <person name="Whiteman N."/>
            <person name="Kopp A."/>
            <person name="Matute D.R."/>
            <person name="Petrov D.A."/>
        </authorList>
    </citation>
    <scope>NUCLEOTIDE SEQUENCE [LARGE SCALE GENOMIC DNA]</scope>
</reference>
<evidence type="ECO:0000256" key="1">
    <source>
        <dbReference type="SAM" id="MobiDB-lite"/>
    </source>
</evidence>
<reference evidence="2" key="2">
    <citation type="submission" date="2025-05" db="UniProtKB">
        <authorList>
            <consortium name="EnsemblMetazoa"/>
        </authorList>
    </citation>
    <scope>IDENTIFICATION</scope>
</reference>
<name>A0ABM5JA81_DRORH</name>